<organism evidence="19 20">
    <name type="scientific">Mytilus galloprovincialis</name>
    <name type="common">Mediterranean mussel</name>
    <dbReference type="NCBI Taxonomy" id="29158"/>
    <lineage>
        <taxon>Eukaryota</taxon>
        <taxon>Metazoa</taxon>
        <taxon>Spiralia</taxon>
        <taxon>Lophotrochozoa</taxon>
        <taxon>Mollusca</taxon>
        <taxon>Bivalvia</taxon>
        <taxon>Autobranchia</taxon>
        <taxon>Pteriomorphia</taxon>
        <taxon>Mytilida</taxon>
        <taxon>Mytiloidea</taxon>
        <taxon>Mytilidae</taxon>
        <taxon>Mytilinae</taxon>
        <taxon>Mytilus</taxon>
    </lineage>
</organism>
<dbReference type="GO" id="GO:0004252">
    <property type="term" value="F:serine-type endopeptidase activity"/>
    <property type="evidence" value="ECO:0007669"/>
    <property type="project" value="UniProtKB-UniRule"/>
</dbReference>
<keyword evidence="16" id="KW-0472">Membrane</keyword>
<dbReference type="InterPro" id="IPR023828">
    <property type="entry name" value="Peptidase_S8_Ser-AS"/>
</dbReference>
<evidence type="ECO:0000256" key="3">
    <source>
        <dbReference type="ARBA" id="ARBA00022670"/>
    </source>
</evidence>
<evidence type="ECO:0000256" key="16">
    <source>
        <dbReference type="SAM" id="Phobius"/>
    </source>
</evidence>
<dbReference type="PROSITE" id="PS51829">
    <property type="entry name" value="P_HOMO_B"/>
    <property type="match status" value="1"/>
</dbReference>
<dbReference type="GO" id="GO:0000139">
    <property type="term" value="C:Golgi membrane"/>
    <property type="evidence" value="ECO:0007669"/>
    <property type="project" value="TreeGrafter"/>
</dbReference>
<dbReference type="SUPFAM" id="SSF52743">
    <property type="entry name" value="Subtilisin-like"/>
    <property type="match status" value="1"/>
</dbReference>
<dbReference type="InterPro" id="IPR018097">
    <property type="entry name" value="EGF_Ca-bd_CS"/>
</dbReference>
<keyword evidence="5" id="KW-0732">Signal</keyword>
<dbReference type="PROSITE" id="PS00136">
    <property type="entry name" value="SUBTILASE_ASP"/>
    <property type="match status" value="1"/>
</dbReference>
<dbReference type="InterPro" id="IPR023827">
    <property type="entry name" value="Peptidase_S8_Asp-AS"/>
</dbReference>
<evidence type="ECO:0000256" key="10">
    <source>
        <dbReference type="ARBA" id="ARBA00023157"/>
    </source>
</evidence>
<keyword evidence="16" id="KW-0812">Transmembrane</keyword>
<dbReference type="InterPro" id="IPR000209">
    <property type="entry name" value="Peptidase_S8/S53_dom"/>
</dbReference>
<dbReference type="InterPro" id="IPR036852">
    <property type="entry name" value="Peptidase_S8/S53_dom_sf"/>
</dbReference>
<feature type="domain" description="P/Homo B" evidence="18">
    <location>
        <begin position="426"/>
        <end position="562"/>
    </location>
</feature>
<dbReference type="Gene3D" id="3.40.50.200">
    <property type="entry name" value="Peptidase S8/S53 domain"/>
    <property type="match status" value="1"/>
</dbReference>
<evidence type="ECO:0000256" key="13">
    <source>
        <dbReference type="PROSITE-ProRule" id="PRU00076"/>
    </source>
</evidence>
<accession>A0A8B6G958</accession>
<dbReference type="OrthoDB" id="300641at2759"/>
<dbReference type="Proteomes" id="UP000596742">
    <property type="component" value="Unassembled WGS sequence"/>
</dbReference>
<keyword evidence="2 13" id="KW-0245">EGF-like domain</keyword>
<comment type="similarity">
    <text evidence="1">Belongs to the peptidase S8 family. Furin subfamily.</text>
</comment>
<comment type="caution">
    <text evidence="19">The sequence shown here is derived from an EMBL/GenBank/DDBJ whole genome shotgun (WGS) entry which is preliminary data.</text>
</comment>
<dbReference type="PANTHER" id="PTHR42884">
    <property type="entry name" value="PROPROTEIN CONVERTASE SUBTILISIN/KEXIN-RELATED"/>
    <property type="match status" value="1"/>
</dbReference>
<gene>
    <name evidence="19" type="ORF">MGAL_10B016844</name>
</gene>
<evidence type="ECO:0000259" key="18">
    <source>
        <dbReference type="PROSITE" id="PS51829"/>
    </source>
</evidence>
<keyword evidence="7 14" id="KW-0378">Hydrolase</keyword>
<feature type="active site" description="Charge relay system" evidence="12 14">
    <location>
        <position position="137"/>
    </location>
</feature>
<dbReference type="GO" id="GO:0005509">
    <property type="term" value="F:calcium ion binding"/>
    <property type="evidence" value="ECO:0007669"/>
    <property type="project" value="InterPro"/>
</dbReference>
<dbReference type="GO" id="GO:0005802">
    <property type="term" value="C:trans-Golgi network"/>
    <property type="evidence" value="ECO:0007669"/>
    <property type="project" value="TreeGrafter"/>
</dbReference>
<dbReference type="SMART" id="SM00181">
    <property type="entry name" value="EGF"/>
    <property type="match status" value="1"/>
</dbReference>
<evidence type="ECO:0000256" key="4">
    <source>
        <dbReference type="ARBA" id="ARBA00022685"/>
    </source>
</evidence>
<dbReference type="PROSITE" id="PS00022">
    <property type="entry name" value="EGF_1"/>
    <property type="match status" value="1"/>
</dbReference>
<feature type="region of interest" description="Disordered" evidence="15">
    <location>
        <begin position="435"/>
        <end position="457"/>
    </location>
</feature>
<feature type="active site" description="Charge relay system" evidence="12 14">
    <location>
        <position position="348"/>
    </location>
</feature>
<evidence type="ECO:0000256" key="9">
    <source>
        <dbReference type="ARBA" id="ARBA00022837"/>
    </source>
</evidence>
<evidence type="ECO:0000256" key="2">
    <source>
        <dbReference type="ARBA" id="ARBA00022536"/>
    </source>
</evidence>
<dbReference type="PROSITE" id="PS50026">
    <property type="entry name" value="EGF_3"/>
    <property type="match status" value="1"/>
</dbReference>
<protein>
    <submittedName>
        <fullName evidence="19">Furin</fullName>
        <ecNumber evidence="19">3.4.21.75</ecNumber>
    </submittedName>
</protein>
<feature type="region of interest" description="Disordered" evidence="15">
    <location>
        <begin position="146"/>
        <end position="174"/>
    </location>
</feature>
<keyword evidence="4" id="KW-0165">Cleavage on pair of basic residues</keyword>
<dbReference type="AlphaFoldDB" id="A0A8B6G958"/>
<dbReference type="PRINTS" id="PR00723">
    <property type="entry name" value="SUBTILISIN"/>
</dbReference>
<feature type="compositionally biased region" description="Polar residues" evidence="15">
    <location>
        <begin position="147"/>
        <end position="167"/>
    </location>
</feature>
<evidence type="ECO:0000256" key="11">
    <source>
        <dbReference type="ARBA" id="ARBA00023180"/>
    </source>
</evidence>
<dbReference type="PROSITE" id="PS01186">
    <property type="entry name" value="EGF_2"/>
    <property type="match status" value="1"/>
</dbReference>
<evidence type="ECO:0000256" key="5">
    <source>
        <dbReference type="ARBA" id="ARBA00022729"/>
    </source>
</evidence>
<dbReference type="SMART" id="SM00179">
    <property type="entry name" value="EGF_CA"/>
    <property type="match status" value="1"/>
</dbReference>
<evidence type="ECO:0000256" key="6">
    <source>
        <dbReference type="ARBA" id="ARBA00022737"/>
    </source>
</evidence>
<dbReference type="CDD" id="cd00054">
    <property type="entry name" value="EGF_CA"/>
    <property type="match status" value="1"/>
</dbReference>
<dbReference type="SUPFAM" id="SSF57196">
    <property type="entry name" value="EGF/Laminin"/>
    <property type="match status" value="1"/>
</dbReference>
<name>A0A8B6G958_MYTGA</name>
<dbReference type="Pfam" id="PF01483">
    <property type="entry name" value="P_proprotein"/>
    <property type="match status" value="1"/>
</dbReference>
<feature type="active site" description="Charge relay system" evidence="12 14">
    <location>
        <position position="175"/>
    </location>
</feature>
<keyword evidence="10 13" id="KW-1015">Disulfide bond</keyword>
<evidence type="ECO:0000256" key="15">
    <source>
        <dbReference type="SAM" id="MobiDB-lite"/>
    </source>
</evidence>
<dbReference type="CDD" id="cd04059">
    <property type="entry name" value="Peptidases_S8_Protein_convertases_Kexins_Furin-like"/>
    <property type="match status" value="1"/>
</dbReference>
<evidence type="ECO:0000256" key="14">
    <source>
        <dbReference type="PROSITE-ProRule" id="PRU01240"/>
    </source>
</evidence>
<keyword evidence="8 14" id="KW-0720">Serine protease</keyword>
<comment type="caution">
    <text evidence="13">Lacks conserved residue(s) required for the propagation of feature annotation.</text>
</comment>
<dbReference type="EC" id="3.4.21.75" evidence="19"/>
<dbReference type="FunFam" id="2.10.25.10:FF:000434">
    <property type="entry name" value="Predicted protein"/>
    <property type="match status" value="1"/>
</dbReference>
<dbReference type="Gene3D" id="2.10.25.10">
    <property type="entry name" value="Laminin"/>
    <property type="match status" value="1"/>
</dbReference>
<dbReference type="Pfam" id="PF00008">
    <property type="entry name" value="EGF"/>
    <property type="match status" value="1"/>
</dbReference>
<dbReference type="Gene3D" id="2.60.120.260">
    <property type="entry name" value="Galactose-binding domain-like"/>
    <property type="match status" value="1"/>
</dbReference>
<dbReference type="InterPro" id="IPR000742">
    <property type="entry name" value="EGF"/>
</dbReference>
<dbReference type="InterPro" id="IPR000152">
    <property type="entry name" value="EGF-type_Asp/Asn_hydroxyl_site"/>
</dbReference>
<dbReference type="InterPro" id="IPR002884">
    <property type="entry name" value="P_dom"/>
</dbReference>
<dbReference type="InterPro" id="IPR022398">
    <property type="entry name" value="Peptidase_S8_His-AS"/>
</dbReference>
<evidence type="ECO:0000313" key="19">
    <source>
        <dbReference type="EMBL" id="VDI60661.1"/>
    </source>
</evidence>
<dbReference type="PROSITE" id="PS00138">
    <property type="entry name" value="SUBTILASE_SER"/>
    <property type="match status" value="1"/>
</dbReference>
<dbReference type="InterPro" id="IPR001881">
    <property type="entry name" value="EGF-like_Ca-bd_dom"/>
</dbReference>
<keyword evidence="11" id="KW-0325">Glycoprotein</keyword>
<feature type="disulfide bond" evidence="13">
    <location>
        <begin position="592"/>
        <end position="601"/>
    </location>
</feature>
<reference evidence="19" key="1">
    <citation type="submission" date="2018-11" db="EMBL/GenBank/DDBJ databases">
        <authorList>
            <person name="Alioto T."/>
            <person name="Alioto T."/>
        </authorList>
    </citation>
    <scope>NUCLEOTIDE SEQUENCE</scope>
</reference>
<feature type="transmembrane region" description="Helical" evidence="16">
    <location>
        <begin position="615"/>
        <end position="636"/>
    </location>
</feature>
<keyword evidence="6" id="KW-0677">Repeat</keyword>
<dbReference type="PROSITE" id="PS01187">
    <property type="entry name" value="EGF_CA"/>
    <property type="match status" value="1"/>
</dbReference>
<dbReference type="EMBL" id="UYJE01008064">
    <property type="protein sequence ID" value="VDI60661.1"/>
    <property type="molecule type" value="Genomic_DNA"/>
</dbReference>
<dbReference type="PROSITE" id="PS51892">
    <property type="entry name" value="SUBTILASE"/>
    <property type="match status" value="1"/>
</dbReference>
<dbReference type="Pfam" id="PF00082">
    <property type="entry name" value="Peptidase_S8"/>
    <property type="match status" value="1"/>
</dbReference>
<proteinExistence type="inferred from homology"/>
<evidence type="ECO:0000256" key="7">
    <source>
        <dbReference type="ARBA" id="ARBA00022801"/>
    </source>
</evidence>
<keyword evidence="3 14" id="KW-0645">Protease</keyword>
<evidence type="ECO:0000256" key="8">
    <source>
        <dbReference type="ARBA" id="ARBA00022825"/>
    </source>
</evidence>
<feature type="domain" description="EGF-like" evidence="17">
    <location>
        <begin position="566"/>
        <end position="602"/>
    </location>
</feature>
<keyword evidence="16" id="KW-1133">Transmembrane helix</keyword>
<dbReference type="SUPFAM" id="SSF49785">
    <property type="entry name" value="Galactose-binding domain-like"/>
    <property type="match status" value="1"/>
</dbReference>
<evidence type="ECO:0000256" key="12">
    <source>
        <dbReference type="PIRSR" id="PIRSR615500-1"/>
    </source>
</evidence>
<evidence type="ECO:0000259" key="17">
    <source>
        <dbReference type="PROSITE" id="PS50026"/>
    </source>
</evidence>
<dbReference type="InterPro" id="IPR008979">
    <property type="entry name" value="Galactose-bd-like_sf"/>
</dbReference>
<keyword evidence="9" id="KW-0106">Calcium</keyword>
<keyword evidence="20" id="KW-1185">Reference proteome</keyword>
<evidence type="ECO:0000256" key="1">
    <source>
        <dbReference type="ARBA" id="ARBA00005325"/>
    </source>
</evidence>
<evidence type="ECO:0000313" key="20">
    <source>
        <dbReference type="Proteomes" id="UP000596742"/>
    </source>
</evidence>
<dbReference type="InterPro" id="IPR015500">
    <property type="entry name" value="Peptidase_S8_subtilisin-rel"/>
</dbReference>
<dbReference type="PROSITE" id="PS00137">
    <property type="entry name" value="SUBTILASE_HIS"/>
    <property type="match status" value="1"/>
</dbReference>
<dbReference type="GO" id="GO:0016485">
    <property type="term" value="P:protein processing"/>
    <property type="evidence" value="ECO:0007669"/>
    <property type="project" value="TreeGrafter"/>
</dbReference>
<dbReference type="PROSITE" id="PS00010">
    <property type="entry name" value="ASX_HYDROXYL"/>
    <property type="match status" value="1"/>
</dbReference>
<dbReference type="PANTHER" id="PTHR42884:SF14">
    <property type="entry name" value="NEUROENDOCRINE CONVERTASE 1"/>
    <property type="match status" value="1"/>
</dbReference>
<sequence length="653" mass="69902">MYYSAPVFDGEFTGQVVINTTNSEGFVERFTKKHDGYTFQRMFHIGTHEYFVFEINETQRTRKTSKQTEDSDIKNLKLDLELDFVNQEKRFLRVPKTADTQWSNLWHLNDAVSPSMKVNEAWNAGYSGSGIKVAVLDDGLQTDHTDLNSNVDTVNDYDYQSTDNDPTPDSADDSHGTKVAGFIAAVKDNNICTVGVAHESTLIGVRILGTSGLTDSQEAQALTHYLNGGVDIYSNSWGPTDGYGFSGPGSLTQSALQEGTTNGRGGKGVIYTWAAGNGETTDNCNGDGYTNSIYTIGVTSVEEGKNAWYSEVCAAALVATYGGSSNDRYLTSTTTSSGCTSDRMQGTSFSTPIASGIIALALQANSALTWRDIQHMIVLTSSRNGFTDSYSSWATNGAGKEYSQVLGFGLMNAEGMVTQAASWTNVPTQQTCTTATFTGSGSTSGGSSFRTDSKSISSSDCSSISYLEHVTIDISFSYTQYRGVTVFNLVSPSGTESHLMHYRYDDAIYFSSSGSLSWTFMSVHFWRESPIGQWTLKFRSYGGNSVVTVSSWSMTFYGTATDPLPNIDQCISTPCQNNGTCTNNVYSYSCECPDGYSGTSCQTSADDSDSSTSTVAIAVGVIIGVVVVGVIIGVVVKCVAAGAAVGPAGGTFA</sequence>
<dbReference type="InterPro" id="IPR034182">
    <property type="entry name" value="Kexin/furin"/>
</dbReference>